<sequence length="232" mass="25858">MAVRTWLVALLAAVVLVGGGSARAAEGQGSSVLPLSYRPEDNRQEVREIKQEEVKKVYQQKKIDGAQVLLFSRPYEQDDYLYGAWVKDGKLYDLGAVGTLPFAEQTYIDKHEFNGHAVLRIDGVYAAKAVQSNFYLLGAEQVKPFLRVNGHAVESDLDRDGKKEIVTMHSLSGTTKIFKEMPSGQFEVADINQATAGKEVVFQMEDDLFIAKFADGTTKKYLYTPDGLREEK</sequence>
<keyword evidence="1" id="KW-0732">Signal</keyword>
<dbReference type="Proteomes" id="UP000214688">
    <property type="component" value="Chromosome"/>
</dbReference>
<dbReference type="RefSeq" id="WP_094235036.1">
    <property type="nucleotide sequence ID" value="NZ_CP022657.1"/>
</dbReference>
<accession>A0A223CWW1</accession>
<evidence type="ECO:0000313" key="2">
    <source>
        <dbReference type="EMBL" id="ASS73776.1"/>
    </source>
</evidence>
<dbReference type="AlphaFoldDB" id="A0A223CWW1"/>
<keyword evidence="3" id="KW-1185">Reference proteome</keyword>
<evidence type="ECO:0000256" key="1">
    <source>
        <dbReference type="SAM" id="SignalP"/>
    </source>
</evidence>
<dbReference type="OrthoDB" id="2381224at2"/>
<name>A0A223CWW1_9BACL</name>
<feature type="signal peptide" evidence="1">
    <location>
        <begin position="1"/>
        <end position="24"/>
    </location>
</feature>
<dbReference type="KEGG" id="tab:CIG75_01500"/>
<evidence type="ECO:0000313" key="3">
    <source>
        <dbReference type="Proteomes" id="UP000214688"/>
    </source>
</evidence>
<evidence type="ECO:0008006" key="4">
    <source>
        <dbReference type="Google" id="ProtNLM"/>
    </source>
</evidence>
<dbReference type="EMBL" id="CP022657">
    <property type="protein sequence ID" value="ASS73776.1"/>
    <property type="molecule type" value="Genomic_DNA"/>
</dbReference>
<organism evidence="2 3">
    <name type="scientific">Tumebacillus algifaecis</name>
    <dbReference type="NCBI Taxonomy" id="1214604"/>
    <lineage>
        <taxon>Bacteria</taxon>
        <taxon>Bacillati</taxon>
        <taxon>Bacillota</taxon>
        <taxon>Bacilli</taxon>
        <taxon>Bacillales</taxon>
        <taxon>Alicyclobacillaceae</taxon>
        <taxon>Tumebacillus</taxon>
    </lineage>
</organism>
<gene>
    <name evidence="2" type="ORF">CIG75_01500</name>
</gene>
<protein>
    <recommendedName>
        <fullName evidence="4">Copper amine oxidase-like N-terminal domain-containing protein</fullName>
    </recommendedName>
</protein>
<reference evidence="2 3" key="1">
    <citation type="journal article" date="2015" name="Int. J. Syst. Evol. Microbiol.">
        <title>Tumebacillus algifaecis sp. nov., isolated from decomposing algal scum.</title>
        <authorList>
            <person name="Wu Y.F."/>
            <person name="Zhang B."/>
            <person name="Xing P."/>
            <person name="Wu Q.L."/>
            <person name="Liu S.J."/>
        </authorList>
    </citation>
    <scope>NUCLEOTIDE SEQUENCE [LARGE SCALE GENOMIC DNA]</scope>
    <source>
        <strain evidence="2 3">THMBR28</strain>
    </source>
</reference>
<proteinExistence type="predicted"/>
<feature type="chain" id="PRO_5012623661" description="Copper amine oxidase-like N-terminal domain-containing protein" evidence="1">
    <location>
        <begin position="25"/>
        <end position="232"/>
    </location>
</feature>